<keyword evidence="1" id="KW-0805">Transcription regulation</keyword>
<gene>
    <name evidence="6" type="ORF">I0K15_02195</name>
</gene>
<dbReference type="SUPFAM" id="SSF46689">
    <property type="entry name" value="Homeodomain-like"/>
    <property type="match status" value="1"/>
</dbReference>
<reference evidence="6 7" key="1">
    <citation type="submission" date="2020-11" db="EMBL/GenBank/DDBJ databases">
        <title>Description of Pontivivens ytuae sp. nov. isolated from deep sea sediment of Mariana Trench.</title>
        <authorList>
            <person name="Wang Z."/>
            <person name="Sun Q.-L."/>
            <person name="Xu X.-D."/>
            <person name="Tang Y.-Z."/>
            <person name="Zhang J."/>
        </authorList>
    </citation>
    <scope>NUCLEOTIDE SEQUENCE [LARGE SCALE GENOMIC DNA]</scope>
    <source>
        <strain evidence="6 7">MT2928</strain>
    </source>
</reference>
<dbReference type="Pfam" id="PF00440">
    <property type="entry name" value="TetR_N"/>
    <property type="match status" value="1"/>
</dbReference>
<dbReference type="PROSITE" id="PS50977">
    <property type="entry name" value="HTH_TETR_2"/>
    <property type="match status" value="1"/>
</dbReference>
<feature type="domain" description="HTH tetR-type" evidence="5">
    <location>
        <begin position="6"/>
        <end position="66"/>
    </location>
</feature>
<dbReference type="RefSeq" id="WP_196103824.1">
    <property type="nucleotide sequence ID" value="NZ_CP064942.1"/>
</dbReference>
<evidence type="ECO:0000259" key="5">
    <source>
        <dbReference type="PROSITE" id="PS50977"/>
    </source>
</evidence>
<dbReference type="InterPro" id="IPR001647">
    <property type="entry name" value="HTH_TetR"/>
</dbReference>
<dbReference type="SUPFAM" id="SSF48498">
    <property type="entry name" value="Tetracyclin repressor-like, C-terminal domain"/>
    <property type="match status" value="1"/>
</dbReference>
<proteinExistence type="predicted"/>
<dbReference type="PANTHER" id="PTHR47506:SF1">
    <property type="entry name" value="HTH-TYPE TRANSCRIPTIONAL REGULATOR YJDC"/>
    <property type="match status" value="1"/>
</dbReference>
<name>A0A7S9LTS9_9RHOB</name>
<feature type="DNA-binding region" description="H-T-H motif" evidence="4">
    <location>
        <begin position="29"/>
        <end position="48"/>
    </location>
</feature>
<evidence type="ECO:0000256" key="4">
    <source>
        <dbReference type="PROSITE-ProRule" id="PRU00335"/>
    </source>
</evidence>
<dbReference type="Proteomes" id="UP000594800">
    <property type="component" value="Chromosome"/>
</dbReference>
<evidence type="ECO:0000256" key="1">
    <source>
        <dbReference type="ARBA" id="ARBA00023015"/>
    </source>
</evidence>
<evidence type="ECO:0000256" key="2">
    <source>
        <dbReference type="ARBA" id="ARBA00023125"/>
    </source>
</evidence>
<dbReference type="InterPro" id="IPR036271">
    <property type="entry name" value="Tet_transcr_reg_TetR-rel_C_sf"/>
</dbReference>
<dbReference type="Gene3D" id="1.10.357.10">
    <property type="entry name" value="Tetracycline Repressor, domain 2"/>
    <property type="match status" value="1"/>
</dbReference>
<dbReference type="InterPro" id="IPR009057">
    <property type="entry name" value="Homeodomain-like_sf"/>
</dbReference>
<keyword evidence="7" id="KW-1185">Reference proteome</keyword>
<accession>A0A7S9LTS9</accession>
<dbReference type="InterPro" id="IPR011075">
    <property type="entry name" value="TetR_C"/>
</dbReference>
<dbReference type="EMBL" id="CP064942">
    <property type="protein sequence ID" value="QPH54615.1"/>
    <property type="molecule type" value="Genomic_DNA"/>
</dbReference>
<dbReference type="KEGG" id="poz:I0K15_02195"/>
<dbReference type="GO" id="GO:0003677">
    <property type="term" value="F:DNA binding"/>
    <property type="evidence" value="ECO:0007669"/>
    <property type="project" value="UniProtKB-UniRule"/>
</dbReference>
<sequence>MVGIRKFDEAKLIKDAMRTFWARGAAATTMADLAMATGVQRGSLYNAYGDRETLLIAALDLYATRWRAQAVQALTDPEPEAAVAGFLQVHTDRMADPGNPPGCLMTEVSMELADLSEAVAQRVAMHFQQTEDALQAYFEAAQGRGALHPPLQPRPSARFVVATSRGMAVMHKAHGGRIDVVEDVAASASLLFRRPR</sequence>
<keyword evidence="3" id="KW-0804">Transcription</keyword>
<dbReference type="AlphaFoldDB" id="A0A7S9LTS9"/>
<evidence type="ECO:0000313" key="7">
    <source>
        <dbReference type="Proteomes" id="UP000594800"/>
    </source>
</evidence>
<dbReference type="PANTHER" id="PTHR47506">
    <property type="entry name" value="TRANSCRIPTIONAL REGULATORY PROTEIN"/>
    <property type="match status" value="1"/>
</dbReference>
<protein>
    <submittedName>
        <fullName evidence="6">TetR/AcrR family transcriptional regulator</fullName>
    </submittedName>
</protein>
<dbReference type="Pfam" id="PF16925">
    <property type="entry name" value="TetR_C_13"/>
    <property type="match status" value="1"/>
</dbReference>
<evidence type="ECO:0000313" key="6">
    <source>
        <dbReference type="EMBL" id="QPH54615.1"/>
    </source>
</evidence>
<keyword evidence="2 4" id="KW-0238">DNA-binding</keyword>
<evidence type="ECO:0000256" key="3">
    <source>
        <dbReference type="ARBA" id="ARBA00023163"/>
    </source>
</evidence>
<organism evidence="6 7">
    <name type="scientific">Pontivivens ytuae</name>
    <dbReference type="NCBI Taxonomy" id="2789856"/>
    <lineage>
        <taxon>Bacteria</taxon>
        <taxon>Pseudomonadati</taxon>
        <taxon>Pseudomonadota</taxon>
        <taxon>Alphaproteobacteria</taxon>
        <taxon>Rhodobacterales</taxon>
        <taxon>Paracoccaceae</taxon>
        <taxon>Pontivivens</taxon>
    </lineage>
</organism>
<dbReference type="Gene3D" id="1.10.10.60">
    <property type="entry name" value="Homeodomain-like"/>
    <property type="match status" value="1"/>
</dbReference>